<reference evidence="2" key="1">
    <citation type="submission" date="2019-09" db="EMBL/GenBank/DDBJ databases">
        <title>Characterisation of the sponge microbiome using genome-centric metagenomics.</title>
        <authorList>
            <person name="Engelberts J.P."/>
            <person name="Robbins S.J."/>
            <person name="De Goeij J.M."/>
            <person name="Aranda M."/>
            <person name="Bell S.C."/>
            <person name="Webster N.S."/>
        </authorList>
    </citation>
    <scope>NUCLEOTIDE SEQUENCE</scope>
    <source>
        <strain evidence="2">SB0664_bin_43</strain>
    </source>
</reference>
<feature type="region of interest" description="Disordered" evidence="1">
    <location>
        <begin position="1"/>
        <end position="38"/>
    </location>
</feature>
<evidence type="ECO:0000313" key="2">
    <source>
        <dbReference type="EMBL" id="MXY33168.1"/>
    </source>
</evidence>
<gene>
    <name evidence="2" type="ORF">F4Y60_03575</name>
</gene>
<comment type="caution">
    <text evidence="2">The sequence shown here is derived from an EMBL/GenBank/DDBJ whole genome shotgun (WGS) entry which is preliminary data.</text>
</comment>
<feature type="compositionally biased region" description="Basic and acidic residues" evidence="1">
    <location>
        <begin position="29"/>
        <end position="38"/>
    </location>
</feature>
<protein>
    <submittedName>
        <fullName evidence="2">Uncharacterized protein</fullName>
    </submittedName>
</protein>
<dbReference type="AlphaFoldDB" id="A0A6B0XX87"/>
<name>A0A6B0XX87_9RHOB</name>
<evidence type="ECO:0000256" key="1">
    <source>
        <dbReference type="SAM" id="MobiDB-lite"/>
    </source>
</evidence>
<proteinExistence type="predicted"/>
<sequence>MLDIRAMAESGDAFASEPPDVRTVAMSGESRRRASDGRFRAAMTREDHRFEEASGRLAALADARDHAA</sequence>
<dbReference type="EMBL" id="VXRY01000138">
    <property type="protein sequence ID" value="MXY33168.1"/>
    <property type="molecule type" value="Genomic_DNA"/>
</dbReference>
<accession>A0A6B0XX87</accession>
<organism evidence="2">
    <name type="scientific">Boseongicola sp. SB0664_bin_43</name>
    <dbReference type="NCBI Taxonomy" id="2604844"/>
    <lineage>
        <taxon>Bacteria</taxon>
        <taxon>Pseudomonadati</taxon>
        <taxon>Pseudomonadota</taxon>
        <taxon>Alphaproteobacteria</taxon>
        <taxon>Rhodobacterales</taxon>
        <taxon>Paracoccaceae</taxon>
        <taxon>Boseongicola</taxon>
    </lineage>
</organism>